<feature type="non-terminal residue" evidence="2">
    <location>
        <position position="73"/>
    </location>
</feature>
<comment type="caution">
    <text evidence="2">The sequence shown here is derived from an EMBL/GenBank/DDBJ whole genome shotgun (WGS) entry which is preliminary data.</text>
</comment>
<gene>
    <name evidence="2" type="ORF">CPELLU_LOCUS21166</name>
</gene>
<dbReference type="AlphaFoldDB" id="A0A9N9PLG2"/>
<accession>A0A9N9PLG2</accession>
<organism evidence="2 3">
    <name type="scientific">Cetraspora pellucida</name>
    <dbReference type="NCBI Taxonomy" id="1433469"/>
    <lineage>
        <taxon>Eukaryota</taxon>
        <taxon>Fungi</taxon>
        <taxon>Fungi incertae sedis</taxon>
        <taxon>Mucoromycota</taxon>
        <taxon>Glomeromycotina</taxon>
        <taxon>Glomeromycetes</taxon>
        <taxon>Diversisporales</taxon>
        <taxon>Gigasporaceae</taxon>
        <taxon>Cetraspora</taxon>
    </lineage>
</organism>
<evidence type="ECO:0000313" key="3">
    <source>
        <dbReference type="Proteomes" id="UP000789759"/>
    </source>
</evidence>
<evidence type="ECO:0000313" key="2">
    <source>
        <dbReference type="EMBL" id="CAG8834870.1"/>
    </source>
</evidence>
<proteinExistence type="predicted"/>
<feature type="compositionally biased region" description="Basic and acidic residues" evidence="1">
    <location>
        <begin position="1"/>
        <end position="16"/>
    </location>
</feature>
<keyword evidence="3" id="KW-1185">Reference proteome</keyword>
<evidence type="ECO:0000256" key="1">
    <source>
        <dbReference type="SAM" id="MobiDB-lite"/>
    </source>
</evidence>
<feature type="region of interest" description="Disordered" evidence="1">
    <location>
        <begin position="1"/>
        <end position="25"/>
    </location>
</feature>
<protein>
    <submittedName>
        <fullName evidence="2">3715_t:CDS:1</fullName>
    </submittedName>
</protein>
<feature type="non-terminal residue" evidence="2">
    <location>
        <position position="1"/>
    </location>
</feature>
<reference evidence="2" key="1">
    <citation type="submission" date="2021-06" db="EMBL/GenBank/DDBJ databases">
        <authorList>
            <person name="Kallberg Y."/>
            <person name="Tangrot J."/>
            <person name="Rosling A."/>
        </authorList>
    </citation>
    <scope>NUCLEOTIDE SEQUENCE</scope>
    <source>
        <strain evidence="2">FL966</strain>
    </source>
</reference>
<dbReference type="Proteomes" id="UP000789759">
    <property type="component" value="Unassembled WGS sequence"/>
</dbReference>
<dbReference type="EMBL" id="CAJVQA010074611">
    <property type="protein sequence ID" value="CAG8834870.1"/>
    <property type="molecule type" value="Genomic_DNA"/>
</dbReference>
<sequence>NLNYFKDDFNMDNKPEDEPEDEPKDELKVEFNIDKKSKDNFNTNNVLENMQSDFNNKFDILSSDIKYFSNNSD</sequence>
<name>A0A9N9PLG2_9GLOM</name>